<keyword evidence="4" id="KW-1185">Reference proteome</keyword>
<feature type="signal peptide" evidence="1">
    <location>
        <begin position="1"/>
        <end position="19"/>
    </location>
</feature>
<dbReference type="Pfam" id="PF13568">
    <property type="entry name" value="OMP_b-brl_2"/>
    <property type="match status" value="1"/>
</dbReference>
<accession>A0ABY1PCV3</accession>
<name>A0ABY1PCV3_9BACT</name>
<feature type="chain" id="PRO_5045738604" evidence="1">
    <location>
        <begin position="20"/>
        <end position="251"/>
    </location>
</feature>
<proteinExistence type="predicted"/>
<sequence length="251" mass="28137">MKKIYTFLFAIVLIQGAFAQDSLQIAKKQKTPIGGRPNIPSDLKLEFGFNQLNNRAEDLGINFFASRTFNVYYQYPISIFGDASGFTMDIGIGVGTDKYAFKDNQTLYNNPALGPESSILQDITEVLGDDINIKKNVVAANYFDIPLDFVYHFNKTNYTKGFAVSVGGKFGYLYESHTKVKYENSDNLKRQIKDSQNYGFEKFRYGISVKAGSPGFYAWSYFGLNKVFQKGMGPNGTEATQINFGIAVNVF</sequence>
<feature type="domain" description="Outer membrane protein beta-barrel" evidence="2">
    <location>
        <begin position="39"/>
        <end position="229"/>
    </location>
</feature>
<evidence type="ECO:0000256" key="1">
    <source>
        <dbReference type="SAM" id="SignalP"/>
    </source>
</evidence>
<evidence type="ECO:0000259" key="2">
    <source>
        <dbReference type="Pfam" id="PF13568"/>
    </source>
</evidence>
<evidence type="ECO:0000313" key="4">
    <source>
        <dbReference type="Proteomes" id="UP001157915"/>
    </source>
</evidence>
<comment type="caution">
    <text evidence="3">The sequence shown here is derived from an EMBL/GenBank/DDBJ whole genome shotgun (WGS) entry which is preliminary data.</text>
</comment>
<gene>
    <name evidence="3" type="ORF">SAMN06265367_107178</name>
</gene>
<dbReference type="Proteomes" id="UP001157915">
    <property type="component" value="Unassembled WGS sequence"/>
</dbReference>
<reference evidence="3 4" key="1">
    <citation type="submission" date="2017-05" db="EMBL/GenBank/DDBJ databases">
        <authorList>
            <person name="Varghese N."/>
            <person name="Submissions S."/>
        </authorList>
    </citation>
    <scope>NUCLEOTIDE SEQUENCE [LARGE SCALE GENOMIC DNA]</scope>
    <source>
        <strain evidence="3 4">DSM 15360</strain>
    </source>
</reference>
<protein>
    <submittedName>
        <fullName evidence="3">Outer membrane protein beta-barrel domain-containing protein</fullName>
    </submittedName>
</protein>
<dbReference type="EMBL" id="FXUA01000007">
    <property type="protein sequence ID" value="SMP31657.1"/>
    <property type="molecule type" value="Genomic_DNA"/>
</dbReference>
<keyword evidence="1" id="KW-0732">Signal</keyword>
<organism evidence="3 4">
    <name type="scientific">Algoriphagus winogradskyi</name>
    <dbReference type="NCBI Taxonomy" id="237017"/>
    <lineage>
        <taxon>Bacteria</taxon>
        <taxon>Pseudomonadati</taxon>
        <taxon>Bacteroidota</taxon>
        <taxon>Cytophagia</taxon>
        <taxon>Cytophagales</taxon>
        <taxon>Cyclobacteriaceae</taxon>
        <taxon>Algoriphagus</taxon>
    </lineage>
</organism>
<dbReference type="RefSeq" id="WP_283414196.1">
    <property type="nucleotide sequence ID" value="NZ_FXUA01000007.1"/>
</dbReference>
<evidence type="ECO:0000313" key="3">
    <source>
        <dbReference type="EMBL" id="SMP31657.1"/>
    </source>
</evidence>
<dbReference type="InterPro" id="IPR025665">
    <property type="entry name" value="Beta-barrel_OMP_2"/>
</dbReference>